<dbReference type="Proteomes" id="UP000192472">
    <property type="component" value="Unassembled WGS sequence"/>
</dbReference>
<dbReference type="AlphaFoldDB" id="A0A1W2G7J6"/>
<evidence type="ECO:0000313" key="2">
    <source>
        <dbReference type="Proteomes" id="UP000192472"/>
    </source>
</evidence>
<name>A0A1W2G7J6_REIFA</name>
<evidence type="ECO:0000313" key="1">
    <source>
        <dbReference type="EMBL" id="SMD32266.1"/>
    </source>
</evidence>
<protein>
    <submittedName>
        <fullName evidence="1">Uncharacterized protein</fullName>
    </submittedName>
</protein>
<accession>A0A1W2G7J6</accession>
<organism evidence="1 2">
    <name type="scientific">Reichenbachiella faecimaris</name>
    <dbReference type="NCBI Taxonomy" id="692418"/>
    <lineage>
        <taxon>Bacteria</taxon>
        <taxon>Pseudomonadati</taxon>
        <taxon>Bacteroidota</taxon>
        <taxon>Cytophagia</taxon>
        <taxon>Cytophagales</taxon>
        <taxon>Reichenbachiellaceae</taxon>
        <taxon>Reichenbachiella</taxon>
    </lineage>
</organism>
<reference evidence="1 2" key="1">
    <citation type="submission" date="2017-04" db="EMBL/GenBank/DDBJ databases">
        <authorList>
            <person name="Afonso C.L."/>
            <person name="Miller P.J."/>
            <person name="Scott M.A."/>
            <person name="Spackman E."/>
            <person name="Goraichik I."/>
            <person name="Dimitrov K.M."/>
            <person name="Suarez D.L."/>
            <person name="Swayne D.E."/>
        </authorList>
    </citation>
    <scope>NUCLEOTIDE SEQUENCE [LARGE SCALE GENOMIC DNA]</scope>
    <source>
        <strain evidence="1 2">DSM 26133</strain>
    </source>
</reference>
<keyword evidence="2" id="KW-1185">Reference proteome</keyword>
<dbReference type="STRING" id="692418.SAMN04488029_0609"/>
<gene>
    <name evidence="1" type="ORF">SAMN04488029_0609</name>
</gene>
<dbReference type="RefSeq" id="WP_139793719.1">
    <property type="nucleotide sequence ID" value="NZ_FWYF01000001.1"/>
</dbReference>
<proteinExistence type="predicted"/>
<dbReference type="EMBL" id="FWYF01000001">
    <property type="protein sequence ID" value="SMD32266.1"/>
    <property type="molecule type" value="Genomic_DNA"/>
</dbReference>
<sequence>MKHKIIKQFSNYIHILNLKEYISRQVIRYALYKKLLISQAADGEKYLYYVKRLNSDLGQPSLSVPKPQTIISNLIGKSDGNKTS</sequence>